<dbReference type="PANTHER" id="PTHR12146:SF0">
    <property type="entry name" value="RIBOSOMAL PROTEIN S10"/>
    <property type="match status" value="1"/>
</dbReference>
<evidence type="ECO:0000256" key="1">
    <source>
        <dbReference type="ARBA" id="ARBA00004496"/>
    </source>
</evidence>
<evidence type="ECO:0000256" key="5">
    <source>
        <dbReference type="ARBA" id="ARBA00023274"/>
    </source>
</evidence>
<organism evidence="9 10">
    <name type="scientific">Blattamonas nauphoetae</name>
    <dbReference type="NCBI Taxonomy" id="2049346"/>
    <lineage>
        <taxon>Eukaryota</taxon>
        <taxon>Metamonada</taxon>
        <taxon>Preaxostyla</taxon>
        <taxon>Oxymonadida</taxon>
        <taxon>Blattamonas</taxon>
    </lineage>
</organism>
<dbReference type="Proteomes" id="UP001281761">
    <property type="component" value="Unassembled WGS sequence"/>
</dbReference>
<sequence length="152" mass="18057">MYIPTPNRLAILRYLFNEGVLLAKKDFYAKDNIVLPEIPNIHVIKLMQSFTTRKFVTETFNWQSYYWCLTPEGVTYLREYLHLDETVVPQTMRVTKQTASGEGERYERRGGRNFGERDGYRRDGYKKDGENFRPNFRGGDDRFRREGDAPRQ</sequence>
<gene>
    <name evidence="9" type="ORF">BLNAU_15611</name>
    <name evidence="8" type="ORF">BLNAU_16041</name>
</gene>
<keyword evidence="4 9" id="KW-0689">Ribosomal protein</keyword>
<dbReference type="PANTHER" id="PTHR12146">
    <property type="entry name" value="40S RIBOSOMAL PROTEIN S10"/>
    <property type="match status" value="1"/>
</dbReference>
<evidence type="ECO:0000256" key="4">
    <source>
        <dbReference type="ARBA" id="ARBA00022980"/>
    </source>
</evidence>
<keyword evidence="5" id="KW-0687">Ribonucleoprotein</keyword>
<comment type="caution">
    <text evidence="9">The sequence shown here is derived from an EMBL/GenBank/DDBJ whole genome shotgun (WGS) entry which is preliminary data.</text>
</comment>
<evidence type="ECO:0000256" key="3">
    <source>
        <dbReference type="ARBA" id="ARBA00022490"/>
    </source>
</evidence>
<keyword evidence="3" id="KW-0963">Cytoplasm</keyword>
<dbReference type="EMBL" id="JARBJD010000156">
    <property type="protein sequence ID" value="KAK2949416.1"/>
    <property type="molecule type" value="Genomic_DNA"/>
</dbReference>
<feature type="domain" description="Plectin/eS10 N-terminal" evidence="7">
    <location>
        <begin position="3"/>
        <end position="93"/>
    </location>
</feature>
<evidence type="ECO:0000313" key="9">
    <source>
        <dbReference type="EMBL" id="KAK2949416.1"/>
    </source>
</evidence>
<protein>
    <submittedName>
        <fullName evidence="9">40S ribosomal protein S10</fullName>
    </submittedName>
</protein>
<dbReference type="EMBL" id="JARBJD010000164">
    <property type="protein sequence ID" value="KAK2949041.1"/>
    <property type="molecule type" value="Genomic_DNA"/>
</dbReference>
<comment type="subcellular location">
    <subcellularLocation>
        <location evidence="1">Cytoplasm</location>
    </subcellularLocation>
</comment>
<proteinExistence type="inferred from homology"/>
<evidence type="ECO:0000259" key="7">
    <source>
        <dbReference type="Pfam" id="PF03501"/>
    </source>
</evidence>
<dbReference type="Gene3D" id="1.10.10.10">
    <property type="entry name" value="Winged helix-like DNA-binding domain superfamily/Winged helix DNA-binding domain"/>
    <property type="match status" value="1"/>
</dbReference>
<feature type="compositionally biased region" description="Basic and acidic residues" evidence="6">
    <location>
        <begin position="138"/>
        <end position="152"/>
    </location>
</feature>
<feature type="region of interest" description="Disordered" evidence="6">
    <location>
        <begin position="95"/>
        <end position="152"/>
    </location>
</feature>
<evidence type="ECO:0000313" key="8">
    <source>
        <dbReference type="EMBL" id="KAK2949041.1"/>
    </source>
</evidence>
<reference evidence="9 10" key="1">
    <citation type="journal article" date="2022" name="bioRxiv">
        <title>Genomics of Preaxostyla Flagellates Illuminates Evolutionary Transitions and the Path Towards Mitochondrial Loss.</title>
        <authorList>
            <person name="Novak L.V.F."/>
            <person name="Treitli S.C."/>
            <person name="Pyrih J."/>
            <person name="Halakuc P."/>
            <person name="Pipaliya S.V."/>
            <person name="Vacek V."/>
            <person name="Brzon O."/>
            <person name="Soukal P."/>
            <person name="Eme L."/>
            <person name="Dacks J.B."/>
            <person name="Karnkowska A."/>
            <person name="Elias M."/>
            <person name="Hampl V."/>
        </authorList>
    </citation>
    <scope>NUCLEOTIDE SEQUENCE [LARGE SCALE GENOMIC DNA]</scope>
    <source>
        <strain evidence="9">NAU3</strain>
        <tissue evidence="9">Gut</tissue>
    </source>
</reference>
<accession>A0ABQ9XA51</accession>
<dbReference type="InterPro" id="IPR005326">
    <property type="entry name" value="Plectin_eS10_N"/>
</dbReference>
<name>A0ABQ9XA51_9EUKA</name>
<dbReference type="InterPro" id="IPR036388">
    <property type="entry name" value="WH-like_DNA-bd_sf"/>
</dbReference>
<keyword evidence="10" id="KW-1185">Reference proteome</keyword>
<dbReference type="InterPro" id="IPR037447">
    <property type="entry name" value="Ribosomal_eS10"/>
</dbReference>
<evidence type="ECO:0000313" key="10">
    <source>
        <dbReference type="Proteomes" id="UP001281761"/>
    </source>
</evidence>
<dbReference type="GO" id="GO:0005840">
    <property type="term" value="C:ribosome"/>
    <property type="evidence" value="ECO:0007669"/>
    <property type="project" value="UniProtKB-KW"/>
</dbReference>
<feature type="compositionally biased region" description="Basic and acidic residues" evidence="6">
    <location>
        <begin position="102"/>
        <end position="131"/>
    </location>
</feature>
<evidence type="ECO:0000256" key="6">
    <source>
        <dbReference type="SAM" id="MobiDB-lite"/>
    </source>
</evidence>
<evidence type="ECO:0000256" key="2">
    <source>
        <dbReference type="ARBA" id="ARBA00007278"/>
    </source>
</evidence>
<comment type="similarity">
    <text evidence="2">Belongs to the eukaryotic ribosomal protein eS10 family.</text>
</comment>
<dbReference type="Pfam" id="PF03501">
    <property type="entry name" value="S10_plectin"/>
    <property type="match status" value="1"/>
</dbReference>